<gene>
    <name evidence="2" type="ORF">ISU07_19170</name>
</gene>
<dbReference type="InterPro" id="IPR000073">
    <property type="entry name" value="AB_hydrolase_1"/>
</dbReference>
<dbReference type="Gene3D" id="3.40.50.1820">
    <property type="entry name" value="alpha/beta hydrolase"/>
    <property type="match status" value="1"/>
</dbReference>
<dbReference type="InterPro" id="IPR029058">
    <property type="entry name" value="AB_hydrolase_fold"/>
</dbReference>
<sequence>MSRTGRVLGVAAGAAGLAAGATAWRVAHRRRIIARRGVGDMTPFGSLRSQPLTVVADDGLPLHVEIDELDPEAVGGKGARARRRHTELTVVFVHGYALNQDSWHFQRAAYRGLVRAVYYDQRSHGRSGRSAEEHATIEQLGHDLLRVIDQAVPDGPVVLVGHSMGGMTIVALAEQHPELFGDRVVGVGLIATTAGGIDPHRVVVPLLPSTIAGQLAGRLVATLARRHRTVDRFRKIGRSVALVATDGLAFGDAVPARYVEFVDQMLSATPFGVVADFFPTFGTLDKFETVSAMSEVPVAIICGTRDKLTPIEHSRRLHELIPGSTLLECEGAGHMVMLERHDQVNAELDQLLAAAGDLVDQK</sequence>
<reference evidence="2" key="1">
    <citation type="submission" date="2020-11" db="EMBL/GenBank/DDBJ databases">
        <title>Nocardioides sp. nov., isolated from Soil of Cynanchum wilfordii Hemsley rhizosphere.</title>
        <authorList>
            <person name="Lee J.-S."/>
            <person name="Suh M.K."/>
            <person name="Kim J.-S."/>
        </authorList>
    </citation>
    <scope>NUCLEOTIDE SEQUENCE</scope>
    <source>
        <strain evidence="2">KCTC 19275</strain>
    </source>
</reference>
<keyword evidence="2" id="KW-0378">Hydrolase</keyword>
<proteinExistence type="predicted"/>
<dbReference type="Pfam" id="PF12697">
    <property type="entry name" value="Abhydrolase_6"/>
    <property type="match status" value="1"/>
</dbReference>
<organism evidence="2 3">
    <name type="scientific">Nocardioides islandensis</name>
    <dbReference type="NCBI Taxonomy" id="433663"/>
    <lineage>
        <taxon>Bacteria</taxon>
        <taxon>Bacillati</taxon>
        <taxon>Actinomycetota</taxon>
        <taxon>Actinomycetes</taxon>
        <taxon>Propionibacteriales</taxon>
        <taxon>Nocardioidaceae</taxon>
        <taxon>Nocardioides</taxon>
    </lineage>
</organism>
<comment type="caution">
    <text evidence="2">The sequence shown here is derived from an EMBL/GenBank/DDBJ whole genome shotgun (WGS) entry which is preliminary data.</text>
</comment>
<accession>A0A930VD30</accession>
<dbReference type="PANTHER" id="PTHR43433">
    <property type="entry name" value="HYDROLASE, ALPHA/BETA FOLD FAMILY PROTEIN"/>
    <property type="match status" value="1"/>
</dbReference>
<dbReference type="RefSeq" id="WP_194708448.1">
    <property type="nucleotide sequence ID" value="NZ_JADKPN010000014.1"/>
</dbReference>
<evidence type="ECO:0000313" key="2">
    <source>
        <dbReference type="EMBL" id="MBF4765259.1"/>
    </source>
</evidence>
<dbReference type="GO" id="GO:0016787">
    <property type="term" value="F:hydrolase activity"/>
    <property type="evidence" value="ECO:0007669"/>
    <property type="project" value="UniProtKB-KW"/>
</dbReference>
<dbReference type="SUPFAM" id="SSF53474">
    <property type="entry name" value="alpha/beta-Hydrolases"/>
    <property type="match status" value="1"/>
</dbReference>
<name>A0A930VD30_9ACTN</name>
<dbReference type="PANTHER" id="PTHR43433:SF1">
    <property type="entry name" value="BLL5160 PROTEIN"/>
    <property type="match status" value="1"/>
</dbReference>
<dbReference type="InterPro" id="IPR050471">
    <property type="entry name" value="AB_hydrolase"/>
</dbReference>
<keyword evidence="3" id="KW-1185">Reference proteome</keyword>
<protein>
    <submittedName>
        <fullName evidence="2">Alpha/beta hydrolase</fullName>
    </submittedName>
</protein>
<dbReference type="Proteomes" id="UP000640489">
    <property type="component" value="Unassembled WGS sequence"/>
</dbReference>
<evidence type="ECO:0000259" key="1">
    <source>
        <dbReference type="Pfam" id="PF12697"/>
    </source>
</evidence>
<dbReference type="EMBL" id="JADKPN010000014">
    <property type="protein sequence ID" value="MBF4765259.1"/>
    <property type="molecule type" value="Genomic_DNA"/>
</dbReference>
<feature type="domain" description="AB hydrolase-1" evidence="1">
    <location>
        <begin position="90"/>
        <end position="346"/>
    </location>
</feature>
<evidence type="ECO:0000313" key="3">
    <source>
        <dbReference type="Proteomes" id="UP000640489"/>
    </source>
</evidence>
<dbReference type="AlphaFoldDB" id="A0A930VD30"/>